<dbReference type="EMBL" id="JAPUUL010001828">
    <property type="protein sequence ID" value="KAJ8126504.1"/>
    <property type="molecule type" value="Genomic_DNA"/>
</dbReference>
<reference evidence="1" key="1">
    <citation type="submission" date="2022-12" db="EMBL/GenBank/DDBJ databases">
        <title>Genome Sequence of Lasiodiplodia mahajangana.</title>
        <authorList>
            <person name="Buettner E."/>
        </authorList>
    </citation>
    <scope>NUCLEOTIDE SEQUENCE</scope>
    <source>
        <strain evidence="1">VT137</strain>
    </source>
</reference>
<comment type="caution">
    <text evidence="1">The sequence shown here is derived from an EMBL/GenBank/DDBJ whole genome shotgun (WGS) entry which is preliminary data.</text>
</comment>
<gene>
    <name evidence="1" type="ORF">O1611_g7134</name>
</gene>
<evidence type="ECO:0000313" key="1">
    <source>
        <dbReference type="EMBL" id="KAJ8126504.1"/>
    </source>
</evidence>
<organism evidence="1 2">
    <name type="scientific">Lasiodiplodia mahajangana</name>
    <dbReference type="NCBI Taxonomy" id="1108764"/>
    <lineage>
        <taxon>Eukaryota</taxon>
        <taxon>Fungi</taxon>
        <taxon>Dikarya</taxon>
        <taxon>Ascomycota</taxon>
        <taxon>Pezizomycotina</taxon>
        <taxon>Dothideomycetes</taxon>
        <taxon>Dothideomycetes incertae sedis</taxon>
        <taxon>Botryosphaeriales</taxon>
        <taxon>Botryosphaeriaceae</taxon>
        <taxon>Lasiodiplodia</taxon>
    </lineage>
</organism>
<accession>A0ACC2JGK6</accession>
<protein>
    <submittedName>
        <fullName evidence="1">Uncharacterized protein</fullName>
    </submittedName>
</protein>
<sequence>MRYVEMWYAIRGNGDSVISGKQLPSEGAEEVDAAGKAEGRESVGLFGLNGCERGLPVVRRVDSIAGR</sequence>
<keyword evidence="2" id="KW-1185">Reference proteome</keyword>
<name>A0ACC2JGK6_9PEZI</name>
<dbReference type="Proteomes" id="UP001153332">
    <property type="component" value="Unassembled WGS sequence"/>
</dbReference>
<evidence type="ECO:0000313" key="2">
    <source>
        <dbReference type="Proteomes" id="UP001153332"/>
    </source>
</evidence>
<proteinExistence type="predicted"/>